<organism evidence="2">
    <name type="scientific">Eucalyptus grandis</name>
    <name type="common">Flooded gum</name>
    <dbReference type="NCBI Taxonomy" id="71139"/>
    <lineage>
        <taxon>Eukaryota</taxon>
        <taxon>Viridiplantae</taxon>
        <taxon>Streptophyta</taxon>
        <taxon>Embryophyta</taxon>
        <taxon>Tracheophyta</taxon>
        <taxon>Spermatophyta</taxon>
        <taxon>Magnoliopsida</taxon>
        <taxon>eudicotyledons</taxon>
        <taxon>Gunneridae</taxon>
        <taxon>Pentapetalae</taxon>
        <taxon>rosids</taxon>
        <taxon>malvids</taxon>
        <taxon>Myrtales</taxon>
        <taxon>Myrtaceae</taxon>
        <taxon>Myrtoideae</taxon>
        <taxon>Eucalypteae</taxon>
        <taxon>Eucalyptus</taxon>
    </lineage>
</organism>
<evidence type="ECO:0000313" key="2">
    <source>
        <dbReference type="EMBL" id="KCW80094.1"/>
    </source>
</evidence>
<sequence length="98" mass="11502">MKKEEHEIRVLRRRCCIFEMEAGGFFSSSFCVVLKVLLLFILFILFNLRKQHLLAGSPFLFFPRKSINFIFLLHSYYDGDFSATALKTLDDNINFPTN</sequence>
<dbReference type="Gramene" id="KCW80094">
    <property type="protein sequence ID" value="KCW80094"/>
    <property type="gene ID" value="EUGRSUZ_C01420"/>
</dbReference>
<feature type="transmembrane region" description="Helical" evidence="1">
    <location>
        <begin position="21"/>
        <end position="46"/>
    </location>
</feature>
<dbReference type="AlphaFoldDB" id="A0A059CPE6"/>
<protein>
    <recommendedName>
        <fullName evidence="3">Transmembrane protein</fullName>
    </recommendedName>
</protein>
<proteinExistence type="predicted"/>
<dbReference type="EMBL" id="KK198755">
    <property type="protein sequence ID" value="KCW80094.1"/>
    <property type="molecule type" value="Genomic_DNA"/>
</dbReference>
<gene>
    <name evidence="2" type="ORF">EUGRSUZ_C01420</name>
</gene>
<dbReference type="InParanoid" id="A0A059CPE6"/>
<evidence type="ECO:0000256" key="1">
    <source>
        <dbReference type="SAM" id="Phobius"/>
    </source>
</evidence>
<accession>A0A059CPE6</accession>
<reference evidence="2" key="1">
    <citation type="submission" date="2013-07" db="EMBL/GenBank/DDBJ databases">
        <title>The genome of Eucalyptus grandis.</title>
        <authorList>
            <person name="Schmutz J."/>
            <person name="Hayes R."/>
            <person name="Myburg A."/>
            <person name="Tuskan G."/>
            <person name="Grattapaglia D."/>
            <person name="Rokhsar D.S."/>
        </authorList>
    </citation>
    <scope>NUCLEOTIDE SEQUENCE</scope>
    <source>
        <tissue evidence="2">Leaf extractions</tissue>
    </source>
</reference>
<keyword evidence="1" id="KW-0812">Transmembrane</keyword>
<evidence type="ECO:0008006" key="3">
    <source>
        <dbReference type="Google" id="ProtNLM"/>
    </source>
</evidence>
<name>A0A059CPE6_EUCGR</name>
<keyword evidence="1" id="KW-1133">Transmembrane helix</keyword>
<keyword evidence="1" id="KW-0472">Membrane</keyword>